<dbReference type="SUPFAM" id="SSF88723">
    <property type="entry name" value="PIN domain-like"/>
    <property type="match status" value="1"/>
</dbReference>
<evidence type="ECO:0000256" key="6">
    <source>
        <dbReference type="ARBA" id="ARBA00022842"/>
    </source>
</evidence>
<keyword evidence="8" id="KW-0800">Toxin</keyword>
<dbReference type="GO" id="GO:0090729">
    <property type="term" value="F:toxin activity"/>
    <property type="evidence" value="ECO:0007669"/>
    <property type="project" value="UniProtKB-KW"/>
</dbReference>
<evidence type="ECO:0000256" key="7">
    <source>
        <dbReference type="ARBA" id="ARBA00038093"/>
    </source>
</evidence>
<dbReference type="Proteomes" id="UP000664122">
    <property type="component" value="Unassembled WGS sequence"/>
</dbReference>
<sequence length="139" mass="15319">MIVLDTNVISEIIKPQPDPVAAAWLSAQPRSNFYITAVTEAELRLGVEILPEGRRKAALRMAIERAIELAIGDRTLSFDREAARHYATIASACRRIGRPMTQSDCQIAAIALAHRAVLATRNVKDFQNCGVALINPWQP</sequence>
<dbReference type="RefSeq" id="WP_207256488.1">
    <property type="nucleotide sequence ID" value="NZ_JAFMPP010000002.1"/>
</dbReference>
<proteinExistence type="inferred from homology"/>
<evidence type="ECO:0000256" key="5">
    <source>
        <dbReference type="ARBA" id="ARBA00022801"/>
    </source>
</evidence>
<evidence type="ECO:0000313" key="10">
    <source>
        <dbReference type="EMBL" id="MBO0661802.1"/>
    </source>
</evidence>
<dbReference type="Gene3D" id="3.40.50.1010">
    <property type="entry name" value="5'-nuclease"/>
    <property type="match status" value="1"/>
</dbReference>
<dbReference type="InterPro" id="IPR002716">
    <property type="entry name" value="PIN_dom"/>
</dbReference>
<dbReference type="Pfam" id="PF01850">
    <property type="entry name" value="PIN"/>
    <property type="match status" value="1"/>
</dbReference>
<comment type="function">
    <text evidence="8">Toxic component of a toxin-antitoxin (TA) system. An RNase.</text>
</comment>
<evidence type="ECO:0000256" key="4">
    <source>
        <dbReference type="ARBA" id="ARBA00022723"/>
    </source>
</evidence>
<keyword evidence="4 8" id="KW-0479">Metal-binding</keyword>
<dbReference type="GO" id="GO:0016787">
    <property type="term" value="F:hydrolase activity"/>
    <property type="evidence" value="ECO:0007669"/>
    <property type="project" value="UniProtKB-KW"/>
</dbReference>
<dbReference type="GO" id="GO:0004540">
    <property type="term" value="F:RNA nuclease activity"/>
    <property type="evidence" value="ECO:0007669"/>
    <property type="project" value="InterPro"/>
</dbReference>
<dbReference type="EC" id="3.1.-.-" evidence="8"/>
<dbReference type="InterPro" id="IPR050556">
    <property type="entry name" value="Type_II_TA_system_RNase"/>
</dbReference>
<dbReference type="PANTHER" id="PTHR33653:SF1">
    <property type="entry name" value="RIBONUCLEASE VAPC2"/>
    <property type="match status" value="1"/>
</dbReference>
<feature type="binding site" evidence="8">
    <location>
        <position position="104"/>
    </location>
    <ligand>
        <name>Mg(2+)</name>
        <dbReference type="ChEBI" id="CHEBI:18420"/>
    </ligand>
</feature>
<dbReference type="CDD" id="cd18731">
    <property type="entry name" value="PIN_NgFitB-like"/>
    <property type="match status" value="1"/>
</dbReference>
<feature type="binding site" evidence="8">
    <location>
        <position position="5"/>
    </location>
    <ligand>
        <name>Mg(2+)</name>
        <dbReference type="ChEBI" id="CHEBI:18420"/>
    </ligand>
</feature>
<dbReference type="PANTHER" id="PTHR33653">
    <property type="entry name" value="RIBONUCLEASE VAPC2"/>
    <property type="match status" value="1"/>
</dbReference>
<reference evidence="10" key="1">
    <citation type="submission" date="2021-03" db="EMBL/GenBank/DDBJ databases">
        <title>Whole genome sequence of Jiella sp. CQZ9-1.</title>
        <authorList>
            <person name="Tuo L."/>
        </authorList>
    </citation>
    <scope>NUCLEOTIDE SEQUENCE</scope>
    <source>
        <strain evidence="10">CQZ9-1</strain>
    </source>
</reference>
<evidence type="ECO:0000256" key="2">
    <source>
        <dbReference type="ARBA" id="ARBA00022649"/>
    </source>
</evidence>
<protein>
    <recommendedName>
        <fullName evidence="8">Ribonuclease VapC</fullName>
        <shortName evidence="8">RNase VapC</shortName>
        <ecNumber evidence="8">3.1.-.-</ecNumber>
    </recommendedName>
    <alternativeName>
        <fullName evidence="8">Toxin VapC</fullName>
    </alternativeName>
</protein>
<keyword evidence="2 8" id="KW-1277">Toxin-antitoxin system</keyword>
<dbReference type="AlphaFoldDB" id="A0A939FYD1"/>
<keyword evidence="5 8" id="KW-0378">Hydrolase</keyword>
<evidence type="ECO:0000259" key="9">
    <source>
        <dbReference type="Pfam" id="PF01850"/>
    </source>
</evidence>
<comment type="cofactor">
    <cofactor evidence="1 8">
        <name>Mg(2+)</name>
        <dbReference type="ChEBI" id="CHEBI:18420"/>
    </cofactor>
</comment>
<dbReference type="InterPro" id="IPR029060">
    <property type="entry name" value="PIN-like_dom_sf"/>
</dbReference>
<keyword evidence="6 8" id="KW-0460">Magnesium</keyword>
<organism evidence="10 11">
    <name type="scientific">Jiella flava</name>
    <dbReference type="NCBI Taxonomy" id="2816857"/>
    <lineage>
        <taxon>Bacteria</taxon>
        <taxon>Pseudomonadati</taxon>
        <taxon>Pseudomonadota</taxon>
        <taxon>Alphaproteobacteria</taxon>
        <taxon>Hyphomicrobiales</taxon>
        <taxon>Aurantimonadaceae</taxon>
        <taxon>Jiella</taxon>
    </lineage>
</organism>
<accession>A0A939FYD1</accession>
<dbReference type="GO" id="GO:0000287">
    <property type="term" value="F:magnesium ion binding"/>
    <property type="evidence" value="ECO:0007669"/>
    <property type="project" value="UniProtKB-UniRule"/>
</dbReference>
<evidence type="ECO:0000256" key="1">
    <source>
        <dbReference type="ARBA" id="ARBA00001946"/>
    </source>
</evidence>
<name>A0A939FYD1_9HYPH</name>
<keyword evidence="11" id="KW-1185">Reference proteome</keyword>
<comment type="similarity">
    <text evidence="7 8">Belongs to the PINc/VapC protein family.</text>
</comment>
<gene>
    <name evidence="8" type="primary">vapC</name>
    <name evidence="10" type="ORF">J1C48_04370</name>
</gene>
<feature type="domain" description="PIN" evidence="9">
    <location>
        <begin position="2"/>
        <end position="122"/>
    </location>
</feature>
<dbReference type="InterPro" id="IPR022907">
    <property type="entry name" value="VapC_family"/>
</dbReference>
<keyword evidence="3 8" id="KW-0540">Nuclease</keyword>
<dbReference type="HAMAP" id="MF_00265">
    <property type="entry name" value="VapC_Nob1"/>
    <property type="match status" value="1"/>
</dbReference>
<dbReference type="EMBL" id="JAFMPP010000002">
    <property type="protein sequence ID" value="MBO0661802.1"/>
    <property type="molecule type" value="Genomic_DNA"/>
</dbReference>
<evidence type="ECO:0000256" key="3">
    <source>
        <dbReference type="ARBA" id="ARBA00022722"/>
    </source>
</evidence>
<comment type="caution">
    <text evidence="10">The sequence shown here is derived from an EMBL/GenBank/DDBJ whole genome shotgun (WGS) entry which is preliminary data.</text>
</comment>
<evidence type="ECO:0000256" key="8">
    <source>
        <dbReference type="HAMAP-Rule" id="MF_00265"/>
    </source>
</evidence>
<evidence type="ECO:0000313" key="11">
    <source>
        <dbReference type="Proteomes" id="UP000664122"/>
    </source>
</evidence>